<feature type="domain" description="NodB homology" evidence="2">
    <location>
        <begin position="231"/>
        <end position="411"/>
    </location>
</feature>
<reference evidence="4" key="1">
    <citation type="submission" date="2011-06" db="EMBL/GenBank/DDBJ databases">
        <title>Complete genome sequence of Paenibacillus mucilaginosus KNP414.</title>
        <authorList>
            <person name="Wang J."/>
            <person name="Hu S."/>
            <person name="Hu X."/>
            <person name="Zhang B."/>
            <person name="Dong D."/>
            <person name="Zhang S."/>
            <person name="Zhao K."/>
            <person name="Wu D."/>
        </authorList>
    </citation>
    <scope>NUCLEOTIDE SEQUENCE [LARGE SCALE GENOMIC DNA]</scope>
    <source>
        <strain evidence="4">KNP414</strain>
    </source>
</reference>
<proteinExistence type="predicted"/>
<keyword evidence="3" id="KW-0624">Polysaccharide degradation</keyword>
<dbReference type="RefSeq" id="WP_013915279.1">
    <property type="nucleotide sequence ID" value="NC_015690.1"/>
</dbReference>
<dbReference type="KEGG" id="pms:KNP414_01553"/>
<dbReference type="InterPro" id="IPR014235">
    <property type="entry name" value="Spore_PdaA"/>
</dbReference>
<feature type="compositionally biased region" description="Low complexity" evidence="1">
    <location>
        <begin position="93"/>
        <end position="117"/>
    </location>
</feature>
<keyword evidence="3" id="KW-0326">Glycosidase</keyword>
<dbReference type="GO" id="GO:0045493">
    <property type="term" value="P:xylan catabolic process"/>
    <property type="evidence" value="ECO:0007669"/>
    <property type="project" value="UniProtKB-KW"/>
</dbReference>
<dbReference type="Pfam" id="PF01522">
    <property type="entry name" value="Polysacc_deac_1"/>
    <property type="match status" value="1"/>
</dbReference>
<dbReference type="SUPFAM" id="SSF88713">
    <property type="entry name" value="Glycoside hydrolase/deacetylase"/>
    <property type="match status" value="1"/>
</dbReference>
<keyword evidence="3" id="KW-0378">Hydrolase</keyword>
<protein>
    <submittedName>
        <fullName evidence="3">Xylanase/chitin deacetylase</fullName>
    </submittedName>
</protein>
<sequence>MNPTARMIMLTAALGALLTGCSVKVEDAVQPEAAKTPTAAGETAEGGRAKETKPAPKETAGKETAAKEAAKPAGEAKPAADAKKSGSGEAQPKDAAAGADGAAASASKPAAGGSAKPDGADASAGAAKPEDSAKNAAPAPRNPAAAAGGNAGGETGAPADSAKNAAPAPRNPAAAAVGSAASKPAPAQGTGDRKALSWYYMKKPKGQVPSFPGETKSYPQGTKALWVGTGKKVYLTIDTGGPLGDTKLLMKSLRDNKAKANFFIAGYNVKKDPDFVRQLVKDGHLVANHTMTHSDMNEQTDEQIVKEIKDYEKLYKEVTGENIQPYFRFPYGRYNMHILKTVSDMGYTSVFWSTAMRDWEPRKNGAEDPYNDIMNNLHDGNIILMHQGSPENIQALDRIIKEVRKAGYEFALLTDIKPPATP</sequence>
<evidence type="ECO:0000313" key="4">
    <source>
        <dbReference type="Proteomes" id="UP000006620"/>
    </source>
</evidence>
<gene>
    <name evidence="3" type="ordered locus">KNP414_01553</name>
</gene>
<dbReference type="CDD" id="cd10948">
    <property type="entry name" value="CE4_BsPdaA_like"/>
    <property type="match status" value="1"/>
</dbReference>
<dbReference type="InterPro" id="IPR011330">
    <property type="entry name" value="Glyco_hydro/deAcase_b/a-brl"/>
</dbReference>
<dbReference type="PROSITE" id="PS51677">
    <property type="entry name" value="NODB"/>
    <property type="match status" value="1"/>
</dbReference>
<dbReference type="HOGENOM" id="CLU_021264_12_2_9"/>
<dbReference type="PANTHER" id="PTHR10587">
    <property type="entry name" value="GLYCOSYL TRANSFERASE-RELATED"/>
    <property type="match status" value="1"/>
</dbReference>
<dbReference type="InterPro" id="IPR050248">
    <property type="entry name" value="Polysacc_deacetylase_ArnD"/>
</dbReference>
<feature type="compositionally biased region" description="Low complexity" evidence="1">
    <location>
        <begin position="32"/>
        <end position="43"/>
    </location>
</feature>
<dbReference type="GO" id="GO:0016810">
    <property type="term" value="F:hydrolase activity, acting on carbon-nitrogen (but not peptide) bonds"/>
    <property type="evidence" value="ECO:0007669"/>
    <property type="project" value="InterPro"/>
</dbReference>
<dbReference type="AlphaFoldDB" id="F8FNK5"/>
<name>F8FNK5_PAEMK</name>
<dbReference type="GO" id="GO:0016798">
    <property type="term" value="F:hydrolase activity, acting on glycosyl bonds"/>
    <property type="evidence" value="ECO:0007669"/>
    <property type="project" value="UniProtKB-KW"/>
</dbReference>
<dbReference type="InterPro" id="IPR002509">
    <property type="entry name" value="NODB_dom"/>
</dbReference>
<dbReference type="PROSITE" id="PS51257">
    <property type="entry name" value="PROKAR_LIPOPROTEIN"/>
    <property type="match status" value="1"/>
</dbReference>
<dbReference type="PANTHER" id="PTHR10587:SF78">
    <property type="entry name" value="PEPTIDOGLYCAN-N-ACETYLMURAMIC ACID DEACETYLASE PDAA"/>
    <property type="match status" value="1"/>
</dbReference>
<accession>F8FNK5</accession>
<evidence type="ECO:0000313" key="3">
    <source>
        <dbReference type="EMBL" id="AEI40117.1"/>
    </source>
</evidence>
<evidence type="ECO:0000259" key="2">
    <source>
        <dbReference type="PROSITE" id="PS51677"/>
    </source>
</evidence>
<dbReference type="Proteomes" id="UP000006620">
    <property type="component" value="Chromosome"/>
</dbReference>
<feature type="compositionally biased region" description="Low complexity" evidence="1">
    <location>
        <begin position="156"/>
        <end position="187"/>
    </location>
</feature>
<dbReference type="Gene3D" id="3.20.20.370">
    <property type="entry name" value="Glycoside hydrolase/deacetylase"/>
    <property type="match status" value="1"/>
</dbReference>
<dbReference type="GO" id="GO:0016020">
    <property type="term" value="C:membrane"/>
    <property type="evidence" value="ECO:0007669"/>
    <property type="project" value="TreeGrafter"/>
</dbReference>
<feature type="compositionally biased region" description="Low complexity" evidence="1">
    <location>
        <begin position="134"/>
        <end position="148"/>
    </location>
</feature>
<feature type="compositionally biased region" description="Basic and acidic residues" evidence="1">
    <location>
        <begin position="45"/>
        <end position="70"/>
    </location>
</feature>
<dbReference type="EMBL" id="CP002869">
    <property type="protein sequence ID" value="AEI40117.1"/>
    <property type="molecule type" value="Genomic_DNA"/>
</dbReference>
<keyword evidence="3" id="KW-0858">Xylan degradation</keyword>
<keyword evidence="3" id="KW-0119">Carbohydrate metabolism</keyword>
<organism evidence="3 4">
    <name type="scientific">Paenibacillus mucilaginosus (strain KNP414)</name>
    <dbReference type="NCBI Taxonomy" id="1036673"/>
    <lineage>
        <taxon>Bacteria</taxon>
        <taxon>Bacillati</taxon>
        <taxon>Bacillota</taxon>
        <taxon>Bacilli</taxon>
        <taxon>Bacillales</taxon>
        <taxon>Paenibacillaceae</taxon>
        <taxon>Paenibacillus</taxon>
    </lineage>
</organism>
<reference evidence="3 4" key="2">
    <citation type="journal article" date="2013" name="Genome Announc.">
        <title>Genome Sequence of Growth-Improving Paenibacillus mucilaginosus Strain KNP414.</title>
        <authorList>
            <person name="Lu J.J."/>
            <person name="Wang J.F."/>
            <person name="Hu X.F."/>
        </authorList>
    </citation>
    <scope>NUCLEOTIDE SEQUENCE [LARGE SCALE GENOMIC DNA]</scope>
    <source>
        <strain evidence="3 4">KNP414</strain>
    </source>
</reference>
<evidence type="ECO:0000256" key="1">
    <source>
        <dbReference type="SAM" id="MobiDB-lite"/>
    </source>
</evidence>
<feature type="region of interest" description="Disordered" evidence="1">
    <location>
        <begin position="32"/>
        <end position="192"/>
    </location>
</feature>
<dbReference type="PATRIC" id="fig|1036673.3.peg.1369"/>